<dbReference type="EMBL" id="VAFL01000027">
    <property type="protein sequence ID" value="TKW63897.1"/>
    <property type="molecule type" value="Genomic_DNA"/>
</dbReference>
<organism evidence="1 2">
    <name type="scientific">Paracoccus denitrificans</name>
    <dbReference type="NCBI Taxonomy" id="266"/>
    <lineage>
        <taxon>Bacteria</taxon>
        <taxon>Pseudomonadati</taxon>
        <taxon>Pseudomonadota</taxon>
        <taxon>Alphaproteobacteria</taxon>
        <taxon>Rhodobacterales</taxon>
        <taxon>Paracoccaceae</taxon>
        <taxon>Paracoccus</taxon>
    </lineage>
</organism>
<comment type="caution">
    <text evidence="1">The sequence shown here is derived from an EMBL/GenBank/DDBJ whole genome shotgun (WGS) entry which is preliminary data.</text>
</comment>
<name>A0A533I086_PARDE</name>
<gene>
    <name evidence="1" type="ORF">DI616_18950</name>
</gene>
<protein>
    <submittedName>
        <fullName evidence="1">Uncharacterized protein</fullName>
    </submittedName>
</protein>
<proteinExistence type="predicted"/>
<evidence type="ECO:0000313" key="2">
    <source>
        <dbReference type="Proteomes" id="UP000315344"/>
    </source>
</evidence>
<sequence>MSKPTIAEIDVEALLTKQRHDMMLAMPPKDGFCRFYGDYVPVGKKARFDGKLHTCVATERFEPDDED</sequence>
<evidence type="ECO:0000313" key="1">
    <source>
        <dbReference type="EMBL" id="TKW63897.1"/>
    </source>
</evidence>
<accession>A0A533I086</accession>
<dbReference type="Proteomes" id="UP000315344">
    <property type="component" value="Unassembled WGS sequence"/>
</dbReference>
<reference evidence="1 2" key="1">
    <citation type="journal article" date="2017" name="Nat. Commun.">
        <title>In situ click chemistry generation of cyclooxygenase-2 inhibitors.</title>
        <authorList>
            <person name="Bhardwaj A."/>
            <person name="Kaur J."/>
            <person name="Wuest M."/>
            <person name="Wuest F."/>
        </authorList>
    </citation>
    <scope>NUCLEOTIDE SEQUENCE [LARGE SCALE GENOMIC DNA]</scope>
    <source>
        <strain evidence="1">S2_012_000_R3_94</strain>
    </source>
</reference>
<dbReference type="AlphaFoldDB" id="A0A533I086"/>